<gene>
    <name evidence="6" type="primary">LOC114249319</name>
</gene>
<evidence type="ECO:0000259" key="4">
    <source>
        <dbReference type="Pfam" id="PF10181"/>
    </source>
</evidence>
<keyword evidence="3" id="KW-0812">Transmembrane</keyword>
<accession>A0A6J2KCJ4</accession>
<comment type="pathway">
    <text evidence="1">Glycolipid biosynthesis; glycosylphosphatidylinositol-anchor biosynthesis.</text>
</comment>
<evidence type="ECO:0000256" key="1">
    <source>
        <dbReference type="ARBA" id="ARBA00004687"/>
    </source>
</evidence>
<evidence type="ECO:0000256" key="2">
    <source>
        <dbReference type="ARBA" id="ARBA00009610"/>
    </source>
</evidence>
<dbReference type="OrthoDB" id="6256716at2759"/>
<evidence type="ECO:0000256" key="3">
    <source>
        <dbReference type="SAM" id="Phobius"/>
    </source>
</evidence>
<dbReference type="GO" id="GO:0000506">
    <property type="term" value="C:glycosylphosphatidylinositol-N-acetylglucosaminyltransferase (GPI-GnT) complex"/>
    <property type="evidence" value="ECO:0007669"/>
    <property type="project" value="InterPro"/>
</dbReference>
<organism evidence="5 6">
    <name type="scientific">Bombyx mandarina</name>
    <name type="common">Wild silk moth</name>
    <name type="synonym">Wild silkworm</name>
    <dbReference type="NCBI Taxonomy" id="7092"/>
    <lineage>
        <taxon>Eukaryota</taxon>
        <taxon>Metazoa</taxon>
        <taxon>Ecdysozoa</taxon>
        <taxon>Arthropoda</taxon>
        <taxon>Hexapoda</taxon>
        <taxon>Insecta</taxon>
        <taxon>Pterygota</taxon>
        <taxon>Neoptera</taxon>
        <taxon>Endopterygota</taxon>
        <taxon>Lepidoptera</taxon>
        <taxon>Glossata</taxon>
        <taxon>Ditrysia</taxon>
        <taxon>Bombycoidea</taxon>
        <taxon>Bombycidae</taxon>
        <taxon>Bombycinae</taxon>
        <taxon>Bombyx</taxon>
    </lineage>
</organism>
<comment type="similarity">
    <text evidence="2">Belongs to the PIGH family.</text>
</comment>
<sequence>MKMMTRCIPEKNKGFFKCLDKCLLLSHENSEGLKINLMIEKGGIPNYMQFDISFNLEKSYSYKSSKLFLLWSVILLNCLIVTYVGITLELVITFFTICMCLAIIWFRMLKSETVLIIPNVGIRSTQNYPTRNLHTFVSWDRIEDIIINEVIVTSKVLYYLTILVKEDPENTENIEQNQLTRLVPLFLRTRPSLAVLEKIYADVQDLLTEAKQQV</sequence>
<keyword evidence="3" id="KW-0472">Membrane</keyword>
<dbReference type="GeneID" id="114249319"/>
<name>A0A6J2KCJ4_BOMMA</name>
<feature type="domain" description="Phosphatidylinositol N-acetylglucosaminyltransferase subunit H conserved" evidence="4">
    <location>
        <begin position="113"/>
        <end position="169"/>
    </location>
</feature>
<feature type="transmembrane region" description="Helical" evidence="3">
    <location>
        <begin position="67"/>
        <end position="86"/>
    </location>
</feature>
<dbReference type="GO" id="GO:0006506">
    <property type="term" value="P:GPI anchor biosynthetic process"/>
    <property type="evidence" value="ECO:0007669"/>
    <property type="project" value="UniProtKB-UniPathway"/>
</dbReference>
<dbReference type="UniPathway" id="UPA00196"/>
<reference evidence="6" key="1">
    <citation type="submission" date="2025-08" db="UniProtKB">
        <authorList>
            <consortium name="RefSeq"/>
        </authorList>
    </citation>
    <scope>IDENTIFICATION</scope>
    <source>
        <tissue evidence="6">Silk gland</tissue>
    </source>
</reference>
<dbReference type="AlphaFoldDB" id="A0A6J2KCJ4"/>
<proteinExistence type="inferred from homology"/>
<dbReference type="PANTHER" id="PTHR15231">
    <property type="entry name" value="PHOSPHATIDYLINOSITOL N-ACETYLGLUCOSAMINYLTRANSFERASE SUBUNIT H"/>
    <property type="match status" value="1"/>
</dbReference>
<evidence type="ECO:0000313" key="6">
    <source>
        <dbReference type="RefSeq" id="XP_028038642.1"/>
    </source>
</evidence>
<dbReference type="RefSeq" id="XP_028038642.1">
    <property type="nucleotide sequence ID" value="XM_028182841.1"/>
</dbReference>
<dbReference type="InterPro" id="IPR044215">
    <property type="entry name" value="PIG-H"/>
</dbReference>
<dbReference type="InterPro" id="IPR019328">
    <property type="entry name" value="PIGH-H_dom"/>
</dbReference>
<dbReference type="PANTHER" id="PTHR15231:SF1">
    <property type="entry name" value="PHOSPHATIDYLINOSITOL N-ACETYLGLUCOSAMINYLTRANSFERASE SUBUNIT H"/>
    <property type="match status" value="1"/>
</dbReference>
<protein>
    <submittedName>
        <fullName evidence="6">Phosphatidylinositol N-acetylglucosaminyltransferase subunit H-like</fullName>
    </submittedName>
</protein>
<keyword evidence="3" id="KW-1133">Transmembrane helix</keyword>
<feature type="transmembrane region" description="Helical" evidence="3">
    <location>
        <begin position="92"/>
        <end position="109"/>
    </location>
</feature>
<dbReference type="KEGG" id="bman:114249319"/>
<evidence type="ECO:0000313" key="5">
    <source>
        <dbReference type="Proteomes" id="UP000504629"/>
    </source>
</evidence>
<dbReference type="Proteomes" id="UP000504629">
    <property type="component" value="Unplaced"/>
</dbReference>
<dbReference type="Pfam" id="PF10181">
    <property type="entry name" value="PIG-H"/>
    <property type="match status" value="1"/>
</dbReference>
<keyword evidence="5" id="KW-1185">Reference proteome</keyword>